<proteinExistence type="predicted"/>
<dbReference type="EMBL" id="CALSDN010000021">
    <property type="protein sequence ID" value="CAH6723862.1"/>
    <property type="molecule type" value="Genomic_DNA"/>
</dbReference>
<name>A0ACA9YGC2_9ASCO</name>
<gene>
    <name evidence="1" type="ORF">CLIB1444_21S01046</name>
</gene>
<reference evidence="1" key="1">
    <citation type="submission" date="2022-06" db="EMBL/GenBank/DDBJ databases">
        <authorList>
            <person name="Legras J.-L."/>
            <person name="Devillers H."/>
            <person name="Grondin C."/>
        </authorList>
    </citation>
    <scope>NUCLEOTIDE SEQUENCE</scope>
    <source>
        <strain evidence="1">CLIB 1444</strain>
    </source>
</reference>
<sequence>MDALESLRNRLNQVHISLRKLSEQINYANRFQEKSKLPTYGQFQNQFHILLTQLHSITNIIENNQEALRNSNAFPLPSFPTTQHEGLLTTLLRKKPLPEVETWIDEAIEKSKDLNINSEIDDEFCQWCLSQIQSLREEFQFYGFLSTNELEVLETEQGKLESEKKKEIEREKQDYEFKITNGKKPMNPNHVLKFMFQGKLE</sequence>
<dbReference type="Proteomes" id="UP001152531">
    <property type="component" value="Unassembled WGS sequence"/>
</dbReference>
<accession>A0ACA9YGC2</accession>
<evidence type="ECO:0000313" key="1">
    <source>
        <dbReference type="EMBL" id="CAH6723862.1"/>
    </source>
</evidence>
<comment type="caution">
    <text evidence="1">The sequence shown here is derived from an EMBL/GenBank/DDBJ whole genome shotgun (WGS) entry which is preliminary data.</text>
</comment>
<protein>
    <submittedName>
        <fullName evidence="1">Mediator of RNA polymerase II transcription subunit 8</fullName>
    </submittedName>
</protein>
<evidence type="ECO:0000313" key="2">
    <source>
        <dbReference type="Proteomes" id="UP001152531"/>
    </source>
</evidence>
<keyword evidence="2" id="KW-1185">Reference proteome</keyword>
<organism evidence="1 2">
    <name type="scientific">[Candida] jaroonii</name>
    <dbReference type="NCBI Taxonomy" id="467808"/>
    <lineage>
        <taxon>Eukaryota</taxon>
        <taxon>Fungi</taxon>
        <taxon>Dikarya</taxon>
        <taxon>Ascomycota</taxon>
        <taxon>Saccharomycotina</taxon>
        <taxon>Pichiomycetes</taxon>
        <taxon>Debaryomycetaceae</taxon>
        <taxon>Yamadazyma</taxon>
    </lineage>
</organism>